<comment type="caution">
    <text evidence="7">The sequence shown here is derived from an EMBL/GenBank/DDBJ whole genome shotgun (WGS) entry which is preliminary data.</text>
</comment>
<dbReference type="PANTHER" id="PTHR21716:SF68">
    <property type="entry name" value="TRANSPORT PROTEIN YTVI-RELATED"/>
    <property type="match status" value="1"/>
</dbReference>
<evidence type="ECO:0000256" key="6">
    <source>
        <dbReference type="SAM" id="Phobius"/>
    </source>
</evidence>
<evidence type="ECO:0000256" key="5">
    <source>
        <dbReference type="ARBA" id="ARBA00023136"/>
    </source>
</evidence>
<accession>A0A1E5L306</accession>
<feature type="transmembrane region" description="Helical" evidence="6">
    <location>
        <begin position="234"/>
        <end position="251"/>
    </location>
</feature>
<reference evidence="7 8" key="1">
    <citation type="submission" date="2016-09" db="EMBL/GenBank/DDBJ databases">
        <title>Desulfuribacillus arsenicus sp. nov., an obligately anaerobic, dissimilatory arsenic- and antimonate-reducing bacterium isolated from anoxic sediments.</title>
        <authorList>
            <person name="Abin C.A."/>
            <person name="Hollibaugh J.T."/>
        </authorList>
    </citation>
    <scope>NUCLEOTIDE SEQUENCE [LARGE SCALE GENOMIC DNA]</scope>
    <source>
        <strain evidence="7 8">MLFW-2</strain>
    </source>
</reference>
<dbReference type="PANTHER" id="PTHR21716">
    <property type="entry name" value="TRANSMEMBRANE PROTEIN"/>
    <property type="match status" value="1"/>
</dbReference>
<protein>
    <submittedName>
        <fullName evidence="7">Sporulation integral membrane protein YtvI</fullName>
    </submittedName>
</protein>
<evidence type="ECO:0000256" key="2">
    <source>
        <dbReference type="ARBA" id="ARBA00009773"/>
    </source>
</evidence>
<dbReference type="STRING" id="1390249.BHU72_09675"/>
<dbReference type="InterPro" id="IPR002549">
    <property type="entry name" value="AI-2E-like"/>
</dbReference>
<feature type="transmembrane region" description="Helical" evidence="6">
    <location>
        <begin position="171"/>
        <end position="193"/>
    </location>
</feature>
<comment type="subcellular location">
    <subcellularLocation>
        <location evidence="1">Membrane</location>
        <topology evidence="1">Multi-pass membrane protein</topology>
    </subcellularLocation>
</comment>
<organism evidence="7 8">
    <name type="scientific">Desulfuribacillus stibiiarsenatis</name>
    <dbReference type="NCBI Taxonomy" id="1390249"/>
    <lineage>
        <taxon>Bacteria</taxon>
        <taxon>Bacillati</taxon>
        <taxon>Bacillota</taxon>
        <taxon>Desulfuribacillia</taxon>
        <taxon>Desulfuribacillales</taxon>
        <taxon>Desulfuribacillaceae</taxon>
        <taxon>Desulfuribacillus</taxon>
    </lineage>
</organism>
<dbReference type="InterPro" id="IPR014227">
    <property type="entry name" value="YtvI-like"/>
</dbReference>
<feature type="transmembrane region" description="Helical" evidence="6">
    <location>
        <begin position="257"/>
        <end position="286"/>
    </location>
</feature>
<feature type="transmembrane region" description="Helical" evidence="6">
    <location>
        <begin position="9"/>
        <end position="28"/>
    </location>
</feature>
<evidence type="ECO:0000256" key="3">
    <source>
        <dbReference type="ARBA" id="ARBA00022692"/>
    </source>
</evidence>
<evidence type="ECO:0000313" key="7">
    <source>
        <dbReference type="EMBL" id="OEH84466.1"/>
    </source>
</evidence>
<dbReference type="GO" id="GO:0016020">
    <property type="term" value="C:membrane"/>
    <property type="evidence" value="ECO:0007669"/>
    <property type="project" value="UniProtKB-SubCell"/>
</dbReference>
<dbReference type="EMBL" id="MJAT01000038">
    <property type="protein sequence ID" value="OEH84466.1"/>
    <property type="molecule type" value="Genomic_DNA"/>
</dbReference>
<dbReference type="GO" id="GO:0055085">
    <property type="term" value="P:transmembrane transport"/>
    <property type="evidence" value="ECO:0007669"/>
    <property type="project" value="TreeGrafter"/>
</dbReference>
<gene>
    <name evidence="7" type="ORF">BHU72_09675</name>
</gene>
<keyword evidence="4 6" id="KW-1133">Transmembrane helix</keyword>
<dbReference type="Pfam" id="PF01594">
    <property type="entry name" value="AI-2E_transport"/>
    <property type="match status" value="1"/>
</dbReference>
<feature type="transmembrane region" description="Helical" evidence="6">
    <location>
        <begin position="331"/>
        <end position="357"/>
    </location>
</feature>
<dbReference type="Proteomes" id="UP000095255">
    <property type="component" value="Unassembled WGS sequence"/>
</dbReference>
<keyword evidence="5 6" id="KW-0472">Membrane</keyword>
<sequence>MVFTKRNGVILLRLLILLLILSIIGYLFVHLFAIFLPFILGTFVAFLMVPLINVLEKRYRMHRSVATLIILLLFLVVGTTFITLITAQIISEGIKLAYQLPNYIAASTEYMQELLVQEYFVDYFDTLNDYYQGLPAEAQHNIMMTIQSNFPSLVDQVQAFIKTVLTDTVRIVGGIPGTLTIVVVAILAAYFIAKDWNLYKAKLQERLPEEVSDKGAIVYHQLVKAFGGYIKAQAILVSVTGVIVIIGLIALDVEYAFTLGLISAFLDILPYIGIGLLFVPWVIYLFIFGQYKLAIGLSVLYLAIAITRQSIEPQILSSSVGTKPLPTLIALYVGLKTLGVFGLIMGPIILVLLTTLYKAEVFHDIWKVVKE</sequence>
<keyword evidence="8" id="KW-1185">Reference proteome</keyword>
<comment type="similarity">
    <text evidence="2">Belongs to the autoinducer-2 exporter (AI-2E) (TC 2.A.86) family.</text>
</comment>
<dbReference type="NCBIfam" id="TIGR02872">
    <property type="entry name" value="spore_ytvI"/>
    <property type="match status" value="1"/>
</dbReference>
<evidence type="ECO:0000256" key="4">
    <source>
        <dbReference type="ARBA" id="ARBA00022989"/>
    </source>
</evidence>
<evidence type="ECO:0000313" key="8">
    <source>
        <dbReference type="Proteomes" id="UP000095255"/>
    </source>
</evidence>
<feature type="transmembrane region" description="Helical" evidence="6">
    <location>
        <begin position="293"/>
        <end position="311"/>
    </location>
</feature>
<feature type="transmembrane region" description="Helical" evidence="6">
    <location>
        <begin position="34"/>
        <end position="55"/>
    </location>
</feature>
<feature type="transmembrane region" description="Helical" evidence="6">
    <location>
        <begin position="67"/>
        <end position="90"/>
    </location>
</feature>
<dbReference type="AlphaFoldDB" id="A0A1E5L306"/>
<name>A0A1E5L306_9FIRM</name>
<keyword evidence="3 6" id="KW-0812">Transmembrane</keyword>
<evidence type="ECO:0000256" key="1">
    <source>
        <dbReference type="ARBA" id="ARBA00004141"/>
    </source>
</evidence>
<proteinExistence type="inferred from homology"/>